<evidence type="ECO:0000256" key="4">
    <source>
        <dbReference type="PROSITE-ProRule" id="PRU00221"/>
    </source>
</evidence>
<dbReference type="OMA" id="HKINGIC"/>
<protein>
    <recommendedName>
        <fullName evidence="5">Small-subunit processome Utp12 domain-containing protein</fullName>
    </recommendedName>
</protein>
<keyword evidence="7" id="KW-1185">Reference proteome</keyword>
<evidence type="ECO:0000256" key="1">
    <source>
        <dbReference type="ARBA" id="ARBA00010226"/>
    </source>
</evidence>
<dbReference type="GO" id="GO:0000028">
    <property type="term" value="P:ribosomal small subunit assembly"/>
    <property type="evidence" value="ECO:0007669"/>
    <property type="project" value="TreeGrafter"/>
</dbReference>
<dbReference type="PROSITE" id="PS50082">
    <property type="entry name" value="WD_REPEATS_2"/>
    <property type="match status" value="1"/>
</dbReference>
<evidence type="ECO:0000256" key="2">
    <source>
        <dbReference type="ARBA" id="ARBA00022574"/>
    </source>
</evidence>
<dbReference type="PANTHER" id="PTHR19858:SF0">
    <property type="entry name" value="PERIODIC TRYPTOPHAN PROTEIN 2 HOMOLOG"/>
    <property type="match status" value="1"/>
</dbReference>
<comment type="similarity">
    <text evidence="1">Belongs to the WD repeat PWP2 family.</text>
</comment>
<feature type="domain" description="Small-subunit processome Utp12" evidence="5">
    <location>
        <begin position="759"/>
        <end position="864"/>
    </location>
</feature>
<keyword evidence="3" id="KW-0677">Repeat</keyword>
<dbReference type="InterPro" id="IPR027145">
    <property type="entry name" value="PWP2"/>
</dbReference>
<comment type="caution">
    <text evidence="6">The sequence shown here is derived from an EMBL/GenBank/DDBJ whole genome shotgun (WGS) entry which is preliminary data.</text>
</comment>
<feature type="repeat" description="WD" evidence="4">
    <location>
        <begin position="484"/>
        <end position="519"/>
    </location>
</feature>
<reference evidence="6" key="1">
    <citation type="submission" date="2021-01" db="EMBL/GenBank/DDBJ databases">
        <authorList>
            <consortium name="Genoscope - CEA"/>
            <person name="William W."/>
        </authorList>
    </citation>
    <scope>NUCLEOTIDE SEQUENCE</scope>
</reference>
<evidence type="ECO:0000259" key="5">
    <source>
        <dbReference type="Pfam" id="PF04003"/>
    </source>
</evidence>
<dbReference type="SMART" id="SM00320">
    <property type="entry name" value="WD40"/>
    <property type="match status" value="9"/>
</dbReference>
<gene>
    <name evidence="6" type="ORF">PPRIM_AZ9-3.1.T0190020</name>
</gene>
<dbReference type="GO" id="GO:0034388">
    <property type="term" value="C:Pwp2p-containing subcomplex of 90S preribosome"/>
    <property type="evidence" value="ECO:0007669"/>
    <property type="project" value="TreeGrafter"/>
</dbReference>
<evidence type="ECO:0000313" key="7">
    <source>
        <dbReference type="Proteomes" id="UP000688137"/>
    </source>
</evidence>
<dbReference type="Proteomes" id="UP000688137">
    <property type="component" value="Unassembled WGS sequence"/>
</dbReference>
<dbReference type="AlphaFoldDB" id="A0A8S1KC80"/>
<organism evidence="6 7">
    <name type="scientific">Paramecium primaurelia</name>
    <dbReference type="NCBI Taxonomy" id="5886"/>
    <lineage>
        <taxon>Eukaryota</taxon>
        <taxon>Sar</taxon>
        <taxon>Alveolata</taxon>
        <taxon>Ciliophora</taxon>
        <taxon>Intramacronucleata</taxon>
        <taxon>Oligohymenophorea</taxon>
        <taxon>Peniculida</taxon>
        <taxon>Parameciidae</taxon>
        <taxon>Paramecium</taxon>
    </lineage>
</organism>
<dbReference type="InterPro" id="IPR001680">
    <property type="entry name" value="WD40_rpt"/>
</dbReference>
<proteinExistence type="inferred from homology"/>
<dbReference type="GO" id="GO:0000462">
    <property type="term" value="P:maturation of SSU-rRNA from tricistronic rRNA transcript (SSU-rRNA, 5.8S rRNA, LSU-rRNA)"/>
    <property type="evidence" value="ECO:0007669"/>
    <property type="project" value="TreeGrafter"/>
</dbReference>
<dbReference type="Pfam" id="PF04003">
    <property type="entry name" value="Utp12"/>
    <property type="match status" value="1"/>
</dbReference>
<dbReference type="EMBL" id="CAJJDM010000016">
    <property type="protein sequence ID" value="CAD8052113.1"/>
    <property type="molecule type" value="Genomic_DNA"/>
</dbReference>
<evidence type="ECO:0000256" key="3">
    <source>
        <dbReference type="ARBA" id="ARBA00022737"/>
    </source>
</evidence>
<dbReference type="PANTHER" id="PTHR19858">
    <property type="entry name" value="WD40 REPEAT PROTEIN"/>
    <property type="match status" value="1"/>
</dbReference>
<accession>A0A8S1KC80</accession>
<name>A0A8S1KC80_PARPR</name>
<dbReference type="Pfam" id="PF00400">
    <property type="entry name" value="WD40"/>
    <property type="match status" value="3"/>
</dbReference>
<sequence length="866" mass="99021">MITQFEEQSLLTSPTTSKILQFTSDNILICGSGNRLMEYNLYNNTVKPIIQTRYNVKYFSVHNQQYYSSVDDQYNILCNGKHIKSKNQQIKQIKHSPDGKMIAIAYLNKLIIYTLQMEKIKVHSNKHKINGICWSPDSRFILSWGDDNSVIINNVFKLRLYTDIMLQAHKFKIASAFFLGSNVQYIMTIDVLGKVCLWKFVTDYVTEQYEARQKFQKTKAQHHLGVDNDQSEYSIEELKYMSDFEKNVHKGRFILEKKINIKEKLVKHFAAIKSVAYHSSNMMIVGMKNGVLTLFKIEPSEDPFLIQIQSFQITQTQIDNLAINKNGNWIALGMRNTGQLIVWEWRSQSYILNQQSLSYETTCCTISQDLTTIAVGTLGGIIRLYDQTSNFCIAKFNDQHNSKVTGIKYCPSKQGVLISCSLDGTVRAYDTIRLKCFRVMQPEILNQLQCLDVEPSGDLICVGGFDPYEIYVFSLQTGQLVEVISGHQAPITSIKFIQAEEKVLLISGSWDKTIRIHDLYARGMKEGSGGDSMLHNSEVTALATRDNQIAVATMGGELVIWDVNESLILFTFDVHRDVQGGRISRETLAAQKNQNLKYFVTIEFSKDGQYLIGGGNSKFICLYDMKYRILIRRFIISNNYSLDGMKLKVNFKTIDQENKNIEESDDERQKDNLPGAKTFDVSKRSSKRVPVSVFNLQFTESNREFIVSSSEGVSIFGSAKRRQYFDPLDIDETVSLEEIQKQINQQNYIEALILSLKLNEASILDQVFNSIPVDSIITTVPAIPESLIVRLLETIIRSMQINRSVESCLIWIKQILIDFAPLIKGSTANKKVQNMLQEVLKQIRLDFNRIKNPIRKCINILEYLSS</sequence>
<evidence type="ECO:0000313" key="6">
    <source>
        <dbReference type="EMBL" id="CAD8052113.1"/>
    </source>
</evidence>
<keyword evidence="2 4" id="KW-0853">WD repeat</keyword>
<dbReference type="InterPro" id="IPR007148">
    <property type="entry name" value="SSU_processome_Utp12"/>
</dbReference>
<dbReference type="GO" id="GO:0032040">
    <property type="term" value="C:small-subunit processome"/>
    <property type="evidence" value="ECO:0007669"/>
    <property type="project" value="TreeGrafter"/>
</dbReference>